<keyword evidence="6" id="KW-0732">Signal</keyword>
<evidence type="ECO:0000256" key="2">
    <source>
        <dbReference type="ARBA" id="ARBA00009865"/>
    </source>
</evidence>
<evidence type="ECO:0000313" key="8">
    <source>
        <dbReference type="Proteomes" id="UP001174209"/>
    </source>
</evidence>
<dbReference type="SUPFAM" id="SSF48726">
    <property type="entry name" value="Immunoglobulin"/>
    <property type="match status" value="1"/>
</dbReference>
<dbReference type="Pfam" id="PF04616">
    <property type="entry name" value="Glyco_hydro_43"/>
    <property type="match status" value="1"/>
</dbReference>
<dbReference type="GO" id="GO:0016787">
    <property type="term" value="F:hydrolase activity"/>
    <property type="evidence" value="ECO:0007669"/>
    <property type="project" value="UniProtKB-KW"/>
</dbReference>
<dbReference type="Proteomes" id="UP001174209">
    <property type="component" value="Unassembled WGS sequence"/>
</dbReference>
<dbReference type="Gene3D" id="2.115.10.20">
    <property type="entry name" value="Glycosyl hydrolase domain, family 43"/>
    <property type="match status" value="1"/>
</dbReference>
<feature type="signal peptide" evidence="6">
    <location>
        <begin position="1"/>
        <end position="31"/>
    </location>
</feature>
<dbReference type="InterPro" id="IPR050727">
    <property type="entry name" value="GH43_arabinanases"/>
</dbReference>
<dbReference type="PANTHER" id="PTHR43301:SF3">
    <property type="entry name" value="ARABINAN ENDO-1,5-ALPHA-L-ARABINOSIDASE A-RELATED"/>
    <property type="match status" value="1"/>
</dbReference>
<feature type="chain" id="PRO_5047296084" evidence="6">
    <location>
        <begin position="32"/>
        <end position="479"/>
    </location>
</feature>
<evidence type="ECO:0000256" key="5">
    <source>
        <dbReference type="RuleBase" id="RU361187"/>
    </source>
</evidence>
<dbReference type="InterPro" id="IPR013783">
    <property type="entry name" value="Ig-like_fold"/>
</dbReference>
<dbReference type="Gene3D" id="2.60.40.10">
    <property type="entry name" value="Immunoglobulins"/>
    <property type="match status" value="1"/>
</dbReference>
<evidence type="ECO:0000256" key="4">
    <source>
        <dbReference type="ARBA" id="ARBA00023295"/>
    </source>
</evidence>
<evidence type="ECO:0000313" key="7">
    <source>
        <dbReference type="EMBL" id="MDN4609732.1"/>
    </source>
</evidence>
<keyword evidence="3 5" id="KW-0378">Hydrolase</keyword>
<evidence type="ECO:0000256" key="1">
    <source>
        <dbReference type="ARBA" id="ARBA00004834"/>
    </source>
</evidence>
<reference evidence="7" key="1">
    <citation type="submission" date="2023-06" db="EMBL/GenBank/DDBJ databases">
        <title>MT1 and MT2 Draft Genomes of Novel Species.</title>
        <authorList>
            <person name="Venkateswaran K."/>
        </authorList>
    </citation>
    <scope>NUCLEOTIDE SEQUENCE</scope>
    <source>
        <strain evidence="7">IIF3SC-B10</strain>
    </source>
</reference>
<evidence type="ECO:0000256" key="6">
    <source>
        <dbReference type="SAM" id="SignalP"/>
    </source>
</evidence>
<comment type="caution">
    <text evidence="7">The sequence shown here is derived from an EMBL/GenBank/DDBJ whole genome shotgun (WGS) entry which is preliminary data.</text>
</comment>
<dbReference type="InterPro" id="IPR023296">
    <property type="entry name" value="Glyco_hydro_beta-prop_sf"/>
</dbReference>
<dbReference type="EMBL" id="JAROCG010000001">
    <property type="protein sequence ID" value="MDN4609732.1"/>
    <property type="molecule type" value="Genomic_DNA"/>
</dbReference>
<accession>A0ABT8JXP8</accession>
<dbReference type="InterPro" id="IPR006710">
    <property type="entry name" value="Glyco_hydro_43"/>
</dbReference>
<protein>
    <submittedName>
        <fullName evidence="7">Glycoside hydrolase family 43 protein</fullName>
    </submittedName>
</protein>
<comment type="pathway">
    <text evidence="1">Glycan metabolism; L-arabinan degradation.</text>
</comment>
<organism evidence="7 8">
    <name type="scientific">Arthrobacter burdickii</name>
    <dbReference type="NCBI Taxonomy" id="3035920"/>
    <lineage>
        <taxon>Bacteria</taxon>
        <taxon>Bacillati</taxon>
        <taxon>Actinomycetota</taxon>
        <taxon>Actinomycetes</taxon>
        <taxon>Micrococcales</taxon>
        <taxon>Micrococcaceae</taxon>
        <taxon>Arthrobacter</taxon>
    </lineage>
</organism>
<dbReference type="CDD" id="cd08998">
    <property type="entry name" value="GH43_Arb43a-like"/>
    <property type="match status" value="1"/>
</dbReference>
<proteinExistence type="inferred from homology"/>
<dbReference type="InterPro" id="IPR036179">
    <property type="entry name" value="Ig-like_dom_sf"/>
</dbReference>
<sequence>MTSRSTFWSRSASVAAVLALALTGAALPATAEPKAQPALTQQSATNLDNLVGGKSVVGETSPIHDPALIIDDDGTWYVYSTGLLARENGGTIQIWSSHDEGTTWEYTGTVWDRIPAWIDEHFSDGTLPENLWAPEIYENDGTYYLYYSASRFGGNNSLTALATNTTLDPEDPDYEWVDQGLVVESPATGLDPDNPGKTFNAIDAGIIEDADGKPYMSIGSFWYGIFLVPLEWPSGKPVEDWQSRTVNIADRFVPGNPIEAPYIIHRDGYYYLFTSFDFCCRGADSTYKIAVGRSQAITGPYLDKEGRDMFGGGGSILLESHGAMNGVGGQSVFDDYLAFHYYDRSNAYAPTLGLQKMGWEDGWPTVDQSVELPALVTAPRPATVRDGHKASFTASATGTPEPVAVWESSDDDGATWHPADVTQRAERNNGTYTSVAELKKAQASQDGRLFRATFSNPHGTVTTEPVELIVEPKPGKRSS</sequence>
<comment type="similarity">
    <text evidence="2 5">Belongs to the glycosyl hydrolase 43 family.</text>
</comment>
<dbReference type="SUPFAM" id="SSF75005">
    <property type="entry name" value="Arabinanase/levansucrase/invertase"/>
    <property type="match status" value="1"/>
</dbReference>
<keyword evidence="8" id="KW-1185">Reference proteome</keyword>
<gene>
    <name evidence="7" type="ORF">P5G52_02510</name>
</gene>
<evidence type="ECO:0000256" key="3">
    <source>
        <dbReference type="ARBA" id="ARBA00022801"/>
    </source>
</evidence>
<keyword evidence="4 5" id="KW-0326">Glycosidase</keyword>
<dbReference type="RefSeq" id="WP_301224406.1">
    <property type="nucleotide sequence ID" value="NZ_JAROCG010000001.1"/>
</dbReference>
<dbReference type="PANTHER" id="PTHR43301">
    <property type="entry name" value="ARABINAN ENDO-1,5-ALPHA-L-ARABINOSIDASE"/>
    <property type="match status" value="1"/>
</dbReference>
<name>A0ABT8JXP8_9MICC</name>